<reference evidence="2" key="1">
    <citation type="journal article" date="2023" name="Mol. Phylogenet. Evol.">
        <title>Genome-scale phylogeny and comparative genomics of the fungal order Sordariales.</title>
        <authorList>
            <person name="Hensen N."/>
            <person name="Bonometti L."/>
            <person name="Westerberg I."/>
            <person name="Brannstrom I.O."/>
            <person name="Guillou S."/>
            <person name="Cros-Aarteil S."/>
            <person name="Calhoun S."/>
            <person name="Haridas S."/>
            <person name="Kuo A."/>
            <person name="Mondo S."/>
            <person name="Pangilinan J."/>
            <person name="Riley R."/>
            <person name="LaButti K."/>
            <person name="Andreopoulos B."/>
            <person name="Lipzen A."/>
            <person name="Chen C."/>
            <person name="Yan M."/>
            <person name="Daum C."/>
            <person name="Ng V."/>
            <person name="Clum A."/>
            <person name="Steindorff A."/>
            <person name="Ohm R.A."/>
            <person name="Martin F."/>
            <person name="Silar P."/>
            <person name="Natvig D.O."/>
            <person name="Lalanne C."/>
            <person name="Gautier V."/>
            <person name="Ament-Velasquez S.L."/>
            <person name="Kruys A."/>
            <person name="Hutchinson M.I."/>
            <person name="Powell A.J."/>
            <person name="Barry K."/>
            <person name="Miller A.N."/>
            <person name="Grigoriev I.V."/>
            <person name="Debuchy R."/>
            <person name="Gladieux P."/>
            <person name="Hiltunen Thoren M."/>
            <person name="Johannesson H."/>
        </authorList>
    </citation>
    <scope>NUCLEOTIDE SEQUENCE</scope>
    <source>
        <strain evidence="2">CBS 232.78</strain>
    </source>
</reference>
<reference evidence="2" key="2">
    <citation type="submission" date="2023-06" db="EMBL/GenBank/DDBJ databases">
        <authorList>
            <consortium name="Lawrence Berkeley National Laboratory"/>
            <person name="Haridas S."/>
            <person name="Hensen N."/>
            <person name="Bonometti L."/>
            <person name="Westerberg I."/>
            <person name="Brannstrom I.O."/>
            <person name="Guillou S."/>
            <person name="Cros-Aarteil S."/>
            <person name="Calhoun S."/>
            <person name="Kuo A."/>
            <person name="Mondo S."/>
            <person name="Pangilinan J."/>
            <person name="Riley R."/>
            <person name="LaButti K."/>
            <person name="Andreopoulos B."/>
            <person name="Lipzen A."/>
            <person name="Chen C."/>
            <person name="Yanf M."/>
            <person name="Daum C."/>
            <person name="Ng V."/>
            <person name="Clum A."/>
            <person name="Steindorff A."/>
            <person name="Ohm R."/>
            <person name="Martin F."/>
            <person name="Silar P."/>
            <person name="Natvig D."/>
            <person name="Lalanne C."/>
            <person name="Gautier V."/>
            <person name="Ament-velasquez S.L."/>
            <person name="Kruys A."/>
            <person name="Hutchinson M.I."/>
            <person name="Powell A.J."/>
            <person name="Barry K."/>
            <person name="Miller A.N."/>
            <person name="Grigoriev I.V."/>
            <person name="Debuchy R."/>
            <person name="Gladieux P."/>
            <person name="Thoren M.H."/>
            <person name="Johannesson H."/>
        </authorList>
    </citation>
    <scope>NUCLEOTIDE SEQUENCE</scope>
    <source>
        <strain evidence="2">CBS 232.78</strain>
    </source>
</reference>
<sequence length="250" mass="27287">MTSRPDSPPTTAASQDLLIDCLDIVATQGAYLVPRAGTPVSQESYDDHAAALEQHLDAVITEQICRSAMYHGAADEWPMGHTPQEVKDKRNAELKAQEELEGATSDDGSDNDDDKDKGGNGINARVGPGNPVAPRPRRPVRQADWLPTPPLSAESPLATTNRRRRWRISEEDDEEKERPAKKHVSFAQKVSAAAQDAVPNTAQQEGRKRRRTLDVGDEEEEDKERPSKVRKSPPLAPAAAAETTTTAKTT</sequence>
<name>A0AAE0U074_9PEZI</name>
<accession>A0AAE0U074</accession>
<protein>
    <submittedName>
        <fullName evidence="2">Uncharacterized protein</fullName>
    </submittedName>
</protein>
<organism evidence="2 3">
    <name type="scientific">Podospora didyma</name>
    <dbReference type="NCBI Taxonomy" id="330526"/>
    <lineage>
        <taxon>Eukaryota</taxon>
        <taxon>Fungi</taxon>
        <taxon>Dikarya</taxon>
        <taxon>Ascomycota</taxon>
        <taxon>Pezizomycotina</taxon>
        <taxon>Sordariomycetes</taxon>
        <taxon>Sordariomycetidae</taxon>
        <taxon>Sordariales</taxon>
        <taxon>Podosporaceae</taxon>
        <taxon>Podospora</taxon>
    </lineage>
</organism>
<dbReference type="AlphaFoldDB" id="A0AAE0U074"/>
<dbReference type="EMBL" id="JAULSW010000004">
    <property type="protein sequence ID" value="KAK3385779.1"/>
    <property type="molecule type" value="Genomic_DNA"/>
</dbReference>
<proteinExistence type="predicted"/>
<evidence type="ECO:0000256" key="1">
    <source>
        <dbReference type="SAM" id="MobiDB-lite"/>
    </source>
</evidence>
<feature type="region of interest" description="Disordered" evidence="1">
    <location>
        <begin position="97"/>
        <end position="250"/>
    </location>
</feature>
<gene>
    <name evidence="2" type="ORF">B0H63DRAFT_187575</name>
</gene>
<keyword evidence="3" id="KW-1185">Reference proteome</keyword>
<dbReference type="Proteomes" id="UP001285441">
    <property type="component" value="Unassembled WGS sequence"/>
</dbReference>
<comment type="caution">
    <text evidence="2">The sequence shown here is derived from an EMBL/GenBank/DDBJ whole genome shotgun (WGS) entry which is preliminary data.</text>
</comment>
<feature type="compositionally biased region" description="Low complexity" evidence="1">
    <location>
        <begin position="237"/>
        <end position="250"/>
    </location>
</feature>
<evidence type="ECO:0000313" key="2">
    <source>
        <dbReference type="EMBL" id="KAK3385779.1"/>
    </source>
</evidence>
<evidence type="ECO:0000313" key="3">
    <source>
        <dbReference type="Proteomes" id="UP001285441"/>
    </source>
</evidence>